<evidence type="ECO:0000313" key="2">
    <source>
        <dbReference type="Proteomes" id="UP000182259"/>
    </source>
</evidence>
<dbReference type="Proteomes" id="UP000182259">
    <property type="component" value="Chromosome IV"/>
</dbReference>
<organism evidence="1 2">
    <name type="scientific">Sungouiella intermedia</name>
    <dbReference type="NCBI Taxonomy" id="45354"/>
    <lineage>
        <taxon>Eukaryota</taxon>
        <taxon>Fungi</taxon>
        <taxon>Dikarya</taxon>
        <taxon>Ascomycota</taxon>
        <taxon>Saccharomycotina</taxon>
        <taxon>Pichiomycetes</taxon>
        <taxon>Metschnikowiaceae</taxon>
        <taxon>Sungouiella</taxon>
    </lineage>
</organism>
<dbReference type="AlphaFoldDB" id="A0A1L0BTY1"/>
<accession>A0A1L0BTY1</accession>
<gene>
    <name evidence="1" type="ORF">SAMEA4029009_CIC11G00000003605</name>
</gene>
<sequence length="251" mass="29124">MAGYCGLDLVKKHRLWELLWKGRFFDITKRAQTTFEILFQDKQKTGEVEIKEYDTNIFEEFNGINFEDTKRISGQKWPLIIDENGQEIRSSTNDHHQLDFFLKYKNKTLLITSQFDESAFLRRGWLGFLSTLATTELLLDCQPLSTTTPTTTREQSSLLNSKNFEENLNQQTEELVNTAGKEILMVKGKVIQNLSKNEQHILKSYLDNTLKWKRSRSKESVVSESSISATSILTRKFLSGAKLFKRPGRRL</sequence>
<protein>
    <submittedName>
        <fullName evidence="1">CIC11C00000003605</fullName>
    </submittedName>
</protein>
<dbReference type="EMBL" id="LT635767">
    <property type="protein sequence ID" value="SGZ54815.1"/>
    <property type="molecule type" value="Genomic_DNA"/>
</dbReference>
<proteinExistence type="predicted"/>
<evidence type="ECO:0000313" key="1">
    <source>
        <dbReference type="EMBL" id="SGZ54815.1"/>
    </source>
</evidence>
<reference evidence="1 2" key="1">
    <citation type="submission" date="2016-10" db="EMBL/GenBank/DDBJ databases">
        <authorList>
            <person name="de Groot N.N."/>
        </authorList>
    </citation>
    <scope>NUCLEOTIDE SEQUENCE [LARGE SCALE GENOMIC DNA]</scope>
    <source>
        <strain evidence="1 2">PYCC 4715</strain>
    </source>
</reference>
<name>A0A1L0BTY1_9ASCO</name>